<dbReference type="InterPro" id="IPR001932">
    <property type="entry name" value="PPM-type_phosphatase-like_dom"/>
</dbReference>
<dbReference type="Pfam" id="PF00481">
    <property type="entry name" value="PP2C"/>
    <property type="match status" value="2"/>
</dbReference>
<feature type="signal peptide" evidence="1">
    <location>
        <begin position="1"/>
        <end position="18"/>
    </location>
</feature>
<dbReference type="SUPFAM" id="SSF81606">
    <property type="entry name" value="PP2C-like"/>
    <property type="match status" value="1"/>
</dbReference>
<feature type="domain" description="PPM-type phosphatase" evidence="3">
    <location>
        <begin position="66"/>
        <end position="440"/>
    </location>
</feature>
<dbReference type="GO" id="GO:0004672">
    <property type="term" value="F:protein kinase activity"/>
    <property type="evidence" value="ECO:0007669"/>
    <property type="project" value="InterPro"/>
</dbReference>
<dbReference type="InterPro" id="IPR036457">
    <property type="entry name" value="PPM-type-like_dom_sf"/>
</dbReference>
<accession>A0AAW2SAK8</accession>
<proteinExistence type="predicted"/>
<reference evidence="4" key="1">
    <citation type="submission" date="2020-06" db="EMBL/GenBank/DDBJ databases">
        <authorList>
            <person name="Li T."/>
            <person name="Hu X."/>
            <person name="Zhang T."/>
            <person name="Song X."/>
            <person name="Zhang H."/>
            <person name="Dai N."/>
            <person name="Sheng W."/>
            <person name="Hou X."/>
            <person name="Wei L."/>
        </authorList>
    </citation>
    <scope>NUCLEOTIDE SEQUENCE</scope>
    <source>
        <strain evidence="4">KEN8</strain>
        <tissue evidence="4">Leaf</tissue>
    </source>
</reference>
<dbReference type="InterPro" id="IPR015655">
    <property type="entry name" value="PP2C"/>
</dbReference>
<keyword evidence="1" id="KW-0732">Signal</keyword>
<dbReference type="SMART" id="SM00332">
    <property type="entry name" value="PP2Cc"/>
    <property type="match status" value="1"/>
</dbReference>
<evidence type="ECO:0000313" key="4">
    <source>
        <dbReference type="EMBL" id="KAL0389459.1"/>
    </source>
</evidence>
<dbReference type="EMBL" id="JACGWM010000002">
    <property type="protein sequence ID" value="KAL0389459.1"/>
    <property type="molecule type" value="Genomic_DNA"/>
</dbReference>
<dbReference type="GO" id="GO:0005524">
    <property type="term" value="F:ATP binding"/>
    <property type="evidence" value="ECO:0007669"/>
    <property type="project" value="InterPro"/>
</dbReference>
<organism evidence="4">
    <name type="scientific">Sesamum calycinum</name>
    <dbReference type="NCBI Taxonomy" id="2727403"/>
    <lineage>
        <taxon>Eukaryota</taxon>
        <taxon>Viridiplantae</taxon>
        <taxon>Streptophyta</taxon>
        <taxon>Embryophyta</taxon>
        <taxon>Tracheophyta</taxon>
        <taxon>Spermatophyta</taxon>
        <taxon>Magnoliopsida</taxon>
        <taxon>eudicotyledons</taxon>
        <taxon>Gunneridae</taxon>
        <taxon>Pentapetalae</taxon>
        <taxon>asterids</taxon>
        <taxon>lamiids</taxon>
        <taxon>Lamiales</taxon>
        <taxon>Pedaliaceae</taxon>
        <taxon>Sesamum</taxon>
    </lineage>
</organism>
<protein>
    <recommendedName>
        <fullName evidence="5">Protein-serine/threonine phosphatase</fullName>
    </recommendedName>
</protein>
<dbReference type="InterPro" id="IPR008271">
    <property type="entry name" value="Ser/Thr_kinase_AS"/>
</dbReference>
<dbReference type="Pfam" id="PF00069">
    <property type="entry name" value="Pkinase"/>
    <property type="match status" value="1"/>
</dbReference>
<dbReference type="InterPro" id="IPR011009">
    <property type="entry name" value="Kinase-like_dom_sf"/>
</dbReference>
<feature type="domain" description="Protein kinase" evidence="2">
    <location>
        <begin position="677"/>
        <end position="1170"/>
    </location>
</feature>
<dbReference type="GO" id="GO:0004722">
    <property type="term" value="F:protein serine/threonine phosphatase activity"/>
    <property type="evidence" value="ECO:0007669"/>
    <property type="project" value="InterPro"/>
</dbReference>
<dbReference type="AlphaFoldDB" id="A0AAW2SAK8"/>
<reference evidence="4" key="2">
    <citation type="journal article" date="2024" name="Plant">
        <title>Genomic evolution and insights into agronomic trait innovations of Sesamum species.</title>
        <authorList>
            <person name="Miao H."/>
            <person name="Wang L."/>
            <person name="Qu L."/>
            <person name="Liu H."/>
            <person name="Sun Y."/>
            <person name="Le M."/>
            <person name="Wang Q."/>
            <person name="Wei S."/>
            <person name="Zheng Y."/>
            <person name="Lin W."/>
            <person name="Duan Y."/>
            <person name="Cao H."/>
            <person name="Xiong S."/>
            <person name="Wang X."/>
            <person name="Wei L."/>
            <person name="Li C."/>
            <person name="Ma Q."/>
            <person name="Ju M."/>
            <person name="Zhao R."/>
            <person name="Li G."/>
            <person name="Mu C."/>
            <person name="Tian Q."/>
            <person name="Mei H."/>
            <person name="Zhang T."/>
            <person name="Gao T."/>
            <person name="Zhang H."/>
        </authorList>
    </citation>
    <scope>NUCLEOTIDE SEQUENCE</scope>
    <source>
        <strain evidence="4">KEN8</strain>
    </source>
</reference>
<dbReference type="PANTHER" id="PTHR47992">
    <property type="entry name" value="PROTEIN PHOSPHATASE"/>
    <property type="match status" value="1"/>
</dbReference>
<evidence type="ECO:0000259" key="2">
    <source>
        <dbReference type="PROSITE" id="PS50011"/>
    </source>
</evidence>
<dbReference type="PROSITE" id="PS51746">
    <property type="entry name" value="PPM_2"/>
    <property type="match status" value="1"/>
</dbReference>
<dbReference type="SMART" id="SM00220">
    <property type="entry name" value="S_TKc"/>
    <property type="match status" value="1"/>
</dbReference>
<name>A0AAW2SAK8_9LAMI</name>
<feature type="chain" id="PRO_5044013935" description="Protein-serine/threonine phosphatase" evidence="1">
    <location>
        <begin position="19"/>
        <end position="1215"/>
    </location>
</feature>
<evidence type="ECO:0000259" key="3">
    <source>
        <dbReference type="PROSITE" id="PS51746"/>
    </source>
</evidence>
<dbReference type="CDD" id="cd00143">
    <property type="entry name" value="PP2Cc"/>
    <property type="match status" value="1"/>
</dbReference>
<dbReference type="Gene3D" id="1.10.510.10">
    <property type="entry name" value="Transferase(Phosphotransferase) domain 1"/>
    <property type="match status" value="1"/>
</dbReference>
<dbReference type="InterPro" id="IPR000719">
    <property type="entry name" value="Prot_kinase_dom"/>
</dbReference>
<comment type="caution">
    <text evidence="4">The sequence shown here is derived from an EMBL/GenBank/DDBJ whole genome shotgun (WGS) entry which is preliminary data.</text>
</comment>
<evidence type="ECO:0008006" key="5">
    <source>
        <dbReference type="Google" id="ProtNLM"/>
    </source>
</evidence>
<gene>
    <name evidence="4" type="ORF">Scaly_0303000</name>
</gene>
<dbReference type="PROSITE" id="PS50011">
    <property type="entry name" value="PROTEIN_KINASE_DOM"/>
    <property type="match status" value="1"/>
</dbReference>
<sequence>MKFGVFDLLIILIGLAFCADNPVNGESLTCLTVYKEGGAPAVFQSPRCPRWTLSSFKSQSNRQSGACQSAMLQGRRKSQEDRIHCALDLRIPFPGPHGVKEVKVGIMAVFDGHNGSEASEMASELLLEYFVLHTYFLLDSTYSILSRSLIRRLPNKGEESPGFQKIDWNDDDLGRPILDFGRWKVTLSAILDGSFPFELLREALLRAIRDIDAAFSKDATRFNLNSGTTATVVLVADTQILVANVGDSKAILCSEVYQSPSEAKATVLRVVRERRSSGISSSVKEYRQLKSMASNGWTFLIAKELTNDHHPDRDDEKSRVESAGGHISKWAGVARVNGQLAVSRAIGDIHFKSFGVISVPEVTDWQPLTANDSYVIAASDGVFEKLSPQDICDMLWEPLSHFTRPPELNSSCSYSLADCIVNTAFERGSMDNLAAVMIPVKASGSSQPFLKDRSYAARKVDYSAVGGQRQIDENSGSPDNCSGPSVGAQIFQGRPCTCGFTGPFSCLDLQSNLNSLLLEFLLGGPDSISSLYCFNSYCVILISLADDNTPVLMELQPHPDVAKFDRLLVEGKHNFGCFYLSENLDVNDDYTFWVHKDDQEFVSDQSPALTGTDQFLWSGQLDLYNDQHICVHFGMHIDEDKDQCMNSDAFARFLGLLESIPFHSTGQNEHVTSDTRYILKKKFDRGAFGEVWLAFDWNCSQVGKDLKSRHVQKNISHRNERLRAYGENTAGNVFADDCNADSDDNMFILKRIMWFLRTGERGISAYLSGLREKYFGEVFLNASSSLQGSSSPTEPDFASKISQCNVYGFTNVNESVNQEIEEPLSLEDVIFREKGLHGEAYEEGLNHIARYVESFESRSNEIWLVFHHEGVSLSKLLYTAEEVVTDADKEKSEHGKRVQILRPSRWWHWLRTTEAGQEEFRNIIWQLLMALKSCHDRNITHRDIKPENMVICFEDKDSGGCLRGSPDSDKNYTTKMRIIDFGSAVNDFTVKHLYGSLGPSSAEQTSEYAPPEAFLNVSWYRGPSSVTAKYDMWSVGVVILEFILGSPNVFQISSITQALLDQHLKGWNDSLKELAYKLRALMEMCILIPGISSKLRQSWGTNGQGSSSPVSWKCSEEYFSYQIKNRDPLKLGFPNVWALRLVRDLLRWDPLLGSRLVEKTRCVCLYHPVVLNSTFFVSPGGMGWLVRVGRLFLASWIPIEHSNSNDPAESYSPKS</sequence>
<evidence type="ECO:0000256" key="1">
    <source>
        <dbReference type="SAM" id="SignalP"/>
    </source>
</evidence>
<dbReference type="Gene3D" id="3.60.40.10">
    <property type="entry name" value="PPM-type phosphatase domain"/>
    <property type="match status" value="1"/>
</dbReference>
<dbReference type="PROSITE" id="PS00108">
    <property type="entry name" value="PROTEIN_KINASE_ST"/>
    <property type="match status" value="1"/>
</dbReference>
<dbReference type="SUPFAM" id="SSF56112">
    <property type="entry name" value="Protein kinase-like (PK-like)"/>
    <property type="match status" value="1"/>
</dbReference>